<keyword evidence="5" id="KW-0808">Transferase</keyword>
<dbReference type="Proteomes" id="UP000009282">
    <property type="component" value="Chromosome"/>
</dbReference>
<evidence type="ECO:0000256" key="8">
    <source>
        <dbReference type="ARBA" id="ARBA00022777"/>
    </source>
</evidence>
<reference evidence="15 16" key="1">
    <citation type="journal article" date="2011" name="J. Bacteriol.">
        <title>Complete genome sequence of seawater bacterium Glaciecola nitratireducens FR1064T.</title>
        <authorList>
            <person name="Bian F."/>
            <person name="Qin Q.L."/>
            <person name="Xie B.B."/>
            <person name="Shu Y.L."/>
            <person name="Zhang X.Y."/>
            <person name="Yu Y."/>
            <person name="Chen B."/>
            <person name="Chen X.L."/>
            <person name="Zhou B.C."/>
            <person name="Zhang Y.Z."/>
        </authorList>
    </citation>
    <scope>NUCLEOTIDE SEQUENCE [LARGE SCALE GENOMIC DNA]</scope>
    <source>
        <strain evidence="16">JCM 12485 / KCTC 12276 / FR1064</strain>
    </source>
</reference>
<keyword evidence="16" id="KW-1185">Reference proteome</keyword>
<dbReference type="RefSeq" id="WP_014108527.1">
    <property type="nucleotide sequence ID" value="NC_016041.1"/>
</dbReference>
<dbReference type="AlphaFoldDB" id="G4QGL6"/>
<dbReference type="SMART" id="SM00388">
    <property type="entry name" value="HisKA"/>
    <property type="match status" value="1"/>
</dbReference>
<dbReference type="SUPFAM" id="SSF47384">
    <property type="entry name" value="Homodimeric domain of signal transducing histidine kinase"/>
    <property type="match status" value="1"/>
</dbReference>
<accession>G4QGL6</accession>
<keyword evidence="12 13" id="KW-0472">Membrane</keyword>
<dbReference type="EC" id="2.7.13.3" evidence="3"/>
<dbReference type="InterPro" id="IPR003594">
    <property type="entry name" value="HATPase_dom"/>
</dbReference>
<feature type="domain" description="Histidine kinase" evidence="14">
    <location>
        <begin position="245"/>
        <end position="457"/>
    </location>
</feature>
<dbReference type="STRING" id="1085623.GNIT_1535"/>
<comment type="catalytic activity">
    <reaction evidence="1">
        <text>ATP + protein L-histidine = ADP + protein N-phospho-L-histidine.</text>
        <dbReference type="EC" id="2.7.13.3"/>
    </reaction>
</comment>
<evidence type="ECO:0000256" key="10">
    <source>
        <dbReference type="ARBA" id="ARBA00022989"/>
    </source>
</evidence>
<dbReference type="InterPro" id="IPR004358">
    <property type="entry name" value="Sig_transdc_His_kin-like_C"/>
</dbReference>
<organism evidence="15 16">
    <name type="scientific">Glaciecola nitratireducens (strain JCM 12485 / KCTC 12276 / FR1064)</name>
    <dbReference type="NCBI Taxonomy" id="1085623"/>
    <lineage>
        <taxon>Bacteria</taxon>
        <taxon>Pseudomonadati</taxon>
        <taxon>Pseudomonadota</taxon>
        <taxon>Gammaproteobacteria</taxon>
        <taxon>Alteromonadales</taxon>
        <taxon>Alteromonadaceae</taxon>
        <taxon>Brumicola</taxon>
    </lineage>
</organism>
<evidence type="ECO:0000256" key="1">
    <source>
        <dbReference type="ARBA" id="ARBA00000085"/>
    </source>
</evidence>
<dbReference type="EMBL" id="CP003060">
    <property type="protein sequence ID" value="AEP29653.1"/>
    <property type="molecule type" value="Genomic_DNA"/>
</dbReference>
<keyword evidence="6 13" id="KW-0812">Transmembrane</keyword>
<dbReference type="OrthoDB" id="9809766at2"/>
<dbReference type="PRINTS" id="PR00344">
    <property type="entry name" value="BCTRLSENSOR"/>
</dbReference>
<dbReference type="PROSITE" id="PS50109">
    <property type="entry name" value="HIS_KIN"/>
    <property type="match status" value="1"/>
</dbReference>
<keyword evidence="10 13" id="KW-1133">Transmembrane helix</keyword>
<dbReference type="Gene3D" id="3.30.565.10">
    <property type="entry name" value="Histidine kinase-like ATPase, C-terminal domain"/>
    <property type="match status" value="1"/>
</dbReference>
<keyword evidence="8 15" id="KW-0418">Kinase</keyword>
<dbReference type="InterPro" id="IPR036890">
    <property type="entry name" value="HATPase_C_sf"/>
</dbReference>
<dbReference type="InterPro" id="IPR005467">
    <property type="entry name" value="His_kinase_dom"/>
</dbReference>
<evidence type="ECO:0000256" key="4">
    <source>
        <dbReference type="ARBA" id="ARBA00022553"/>
    </source>
</evidence>
<dbReference type="HOGENOM" id="CLU_000445_89_37_6"/>
<evidence type="ECO:0000256" key="9">
    <source>
        <dbReference type="ARBA" id="ARBA00022840"/>
    </source>
</evidence>
<evidence type="ECO:0000313" key="16">
    <source>
        <dbReference type="Proteomes" id="UP000009282"/>
    </source>
</evidence>
<keyword evidence="9" id="KW-0067">ATP-binding</keyword>
<dbReference type="CDD" id="cd00075">
    <property type="entry name" value="HATPase"/>
    <property type="match status" value="1"/>
</dbReference>
<dbReference type="GO" id="GO:0005524">
    <property type="term" value="F:ATP binding"/>
    <property type="evidence" value="ECO:0007669"/>
    <property type="project" value="UniProtKB-KW"/>
</dbReference>
<feature type="transmembrane region" description="Helical" evidence="13">
    <location>
        <begin position="161"/>
        <end position="183"/>
    </location>
</feature>
<sequence length="461" mass="51679">MYSISKQLTLLLICSLTLVVFSAAIQGYRSSTAISSKTYDDELKIIAQGLMPIAVNWSVINPGNANAEQQTLLLSKKAMPQLAAQNMQQRVEFSYQIIVNEKAVIRTENTPTKPIGELSQGFSDVSFSGKRWRLFAVEFAENEWILVAQQRSLRGLIVEEMILAAVKPIIWVMPFLGLLIFLITTRSLTPLKQLSSDLQKRQSTNLSPLNINNRSTELEPVIQTLNLLFTRLSSSFEREREFVSHAAHELRTPLSVMKINLHNIQNNPSDLNTDLPKLQEDVERMIQAVNQLLMLSKTNPELLLQDQEKVDLVEICQSVIADLYPHIEERQQTIELLGEYQFIMSKPFLMQTLISNLITNAIKYSPDKGSIRVTINNSAEFVVLTIEDSGPGIPVSMRENVLKRFYRTDDAVKKGILGSGLGLTIVAQILAAHGASLSFLDSELGGLSVQVTFKSTEDYLR</sequence>
<dbReference type="InterPro" id="IPR003661">
    <property type="entry name" value="HisK_dim/P_dom"/>
</dbReference>
<protein>
    <recommendedName>
        <fullName evidence="3">histidine kinase</fullName>
        <ecNumber evidence="3">2.7.13.3</ecNumber>
    </recommendedName>
</protein>
<evidence type="ECO:0000259" key="14">
    <source>
        <dbReference type="PROSITE" id="PS50109"/>
    </source>
</evidence>
<evidence type="ECO:0000313" key="15">
    <source>
        <dbReference type="EMBL" id="AEP29653.1"/>
    </source>
</evidence>
<dbReference type="InterPro" id="IPR036097">
    <property type="entry name" value="HisK_dim/P_sf"/>
</dbReference>
<evidence type="ECO:0000256" key="12">
    <source>
        <dbReference type="ARBA" id="ARBA00023136"/>
    </source>
</evidence>
<dbReference type="InterPro" id="IPR050428">
    <property type="entry name" value="TCS_sensor_his_kinase"/>
</dbReference>
<dbReference type="eggNOG" id="COG5002">
    <property type="taxonomic scope" value="Bacteria"/>
</dbReference>
<comment type="subcellular location">
    <subcellularLocation>
        <location evidence="2">Membrane</location>
        <topology evidence="2">Multi-pass membrane protein</topology>
    </subcellularLocation>
</comment>
<keyword evidence="4" id="KW-0597">Phosphoprotein</keyword>
<dbReference type="SUPFAM" id="SSF55874">
    <property type="entry name" value="ATPase domain of HSP90 chaperone/DNA topoisomerase II/histidine kinase"/>
    <property type="match status" value="1"/>
</dbReference>
<evidence type="ECO:0000256" key="6">
    <source>
        <dbReference type="ARBA" id="ARBA00022692"/>
    </source>
</evidence>
<dbReference type="Pfam" id="PF02518">
    <property type="entry name" value="HATPase_c"/>
    <property type="match status" value="1"/>
</dbReference>
<dbReference type="GO" id="GO:0005886">
    <property type="term" value="C:plasma membrane"/>
    <property type="evidence" value="ECO:0007669"/>
    <property type="project" value="TreeGrafter"/>
</dbReference>
<evidence type="ECO:0000256" key="5">
    <source>
        <dbReference type="ARBA" id="ARBA00022679"/>
    </source>
</evidence>
<evidence type="ECO:0000256" key="11">
    <source>
        <dbReference type="ARBA" id="ARBA00023012"/>
    </source>
</evidence>
<keyword evidence="7" id="KW-0547">Nucleotide-binding</keyword>
<evidence type="ECO:0000256" key="13">
    <source>
        <dbReference type="SAM" id="Phobius"/>
    </source>
</evidence>
<dbReference type="Gene3D" id="1.10.287.130">
    <property type="match status" value="1"/>
</dbReference>
<evidence type="ECO:0000256" key="3">
    <source>
        <dbReference type="ARBA" id="ARBA00012438"/>
    </source>
</evidence>
<dbReference type="PANTHER" id="PTHR45436:SF14">
    <property type="entry name" value="SENSOR PROTEIN QSEC"/>
    <property type="match status" value="1"/>
</dbReference>
<dbReference type="KEGG" id="gni:GNIT_1535"/>
<name>G4QGL6_GLANF</name>
<dbReference type="CDD" id="cd00082">
    <property type="entry name" value="HisKA"/>
    <property type="match status" value="1"/>
</dbReference>
<dbReference type="GO" id="GO:0000155">
    <property type="term" value="F:phosphorelay sensor kinase activity"/>
    <property type="evidence" value="ECO:0007669"/>
    <property type="project" value="InterPro"/>
</dbReference>
<evidence type="ECO:0000256" key="2">
    <source>
        <dbReference type="ARBA" id="ARBA00004141"/>
    </source>
</evidence>
<evidence type="ECO:0000256" key="7">
    <source>
        <dbReference type="ARBA" id="ARBA00022741"/>
    </source>
</evidence>
<gene>
    <name evidence="15" type="ordered locus">GNIT_1535</name>
</gene>
<dbReference type="PANTHER" id="PTHR45436">
    <property type="entry name" value="SENSOR HISTIDINE KINASE YKOH"/>
    <property type="match status" value="1"/>
</dbReference>
<proteinExistence type="predicted"/>
<keyword evidence="11" id="KW-0902">Two-component regulatory system</keyword>
<dbReference type="SMART" id="SM00387">
    <property type="entry name" value="HATPase_c"/>
    <property type="match status" value="1"/>
</dbReference>
<dbReference type="Pfam" id="PF00512">
    <property type="entry name" value="HisKA"/>
    <property type="match status" value="1"/>
</dbReference>